<proteinExistence type="predicted"/>
<sequence>PEVLFLSRNRERVKTRLFLPSKQTIEICQNKMEIVNHLRSKEIPTAESYIVEDEINLSNHMDKLLENNEKVWLRAIKGAGSRASLPIKNTVHGKVWIDYWNSMRGIGYGQFMVSEFLPGKEFAFQSIWKDGKLVTSQARERVEYLFGYLTPSGQTSSPSIARTVHRDDVNEIATKAVLSLDENATGVFCVDLKENKEGIPCITEINAGRFFTTSNFFSTAGSNMPFYYIKMAFGETLPELSQYNPLEKDLYWIRGMDMGFKLVKGDQLSAEEL</sequence>
<name>A0A0F9IQA2_9ZZZZ</name>
<dbReference type="SUPFAM" id="SSF56059">
    <property type="entry name" value="Glutathione synthetase ATP-binding domain-like"/>
    <property type="match status" value="1"/>
</dbReference>
<feature type="non-terminal residue" evidence="2">
    <location>
        <position position="1"/>
    </location>
</feature>
<dbReference type="GO" id="GO:0005524">
    <property type="term" value="F:ATP binding"/>
    <property type="evidence" value="ECO:0007669"/>
    <property type="project" value="InterPro"/>
</dbReference>
<evidence type="ECO:0000259" key="1">
    <source>
        <dbReference type="PROSITE" id="PS50975"/>
    </source>
</evidence>
<feature type="domain" description="ATP-grasp" evidence="1">
    <location>
        <begin position="35"/>
        <end position="233"/>
    </location>
</feature>
<organism evidence="2">
    <name type="scientific">marine sediment metagenome</name>
    <dbReference type="NCBI Taxonomy" id="412755"/>
    <lineage>
        <taxon>unclassified sequences</taxon>
        <taxon>metagenomes</taxon>
        <taxon>ecological metagenomes</taxon>
    </lineage>
</organism>
<dbReference type="AlphaFoldDB" id="A0A0F9IQA2"/>
<protein>
    <recommendedName>
        <fullName evidence="1">ATP-grasp domain-containing protein</fullName>
    </recommendedName>
</protein>
<dbReference type="InterPro" id="IPR011761">
    <property type="entry name" value="ATP-grasp"/>
</dbReference>
<dbReference type="EMBL" id="LAZR01011863">
    <property type="protein sequence ID" value="KKM56818.1"/>
    <property type="molecule type" value="Genomic_DNA"/>
</dbReference>
<dbReference type="GO" id="GO:0046872">
    <property type="term" value="F:metal ion binding"/>
    <property type="evidence" value="ECO:0007669"/>
    <property type="project" value="InterPro"/>
</dbReference>
<comment type="caution">
    <text evidence="2">The sequence shown here is derived from an EMBL/GenBank/DDBJ whole genome shotgun (WGS) entry which is preliminary data.</text>
</comment>
<gene>
    <name evidence="2" type="ORF">LCGC14_1551330</name>
</gene>
<evidence type="ECO:0000313" key="2">
    <source>
        <dbReference type="EMBL" id="KKM56818.1"/>
    </source>
</evidence>
<dbReference type="Gene3D" id="3.30.470.20">
    <property type="entry name" value="ATP-grasp fold, B domain"/>
    <property type="match status" value="1"/>
</dbReference>
<accession>A0A0F9IQA2</accession>
<dbReference type="PROSITE" id="PS50975">
    <property type="entry name" value="ATP_GRASP"/>
    <property type="match status" value="1"/>
</dbReference>
<reference evidence="2" key="1">
    <citation type="journal article" date="2015" name="Nature">
        <title>Complex archaea that bridge the gap between prokaryotes and eukaryotes.</title>
        <authorList>
            <person name="Spang A."/>
            <person name="Saw J.H."/>
            <person name="Jorgensen S.L."/>
            <person name="Zaremba-Niedzwiedzka K."/>
            <person name="Martijn J."/>
            <person name="Lind A.E."/>
            <person name="van Eijk R."/>
            <person name="Schleper C."/>
            <person name="Guy L."/>
            <person name="Ettema T.J."/>
        </authorList>
    </citation>
    <scope>NUCLEOTIDE SEQUENCE</scope>
</reference>